<proteinExistence type="inferred from homology"/>
<reference evidence="6" key="1">
    <citation type="journal article" date="2019" name="Int. J. Syst. Evol. Microbiol.">
        <title>The Global Catalogue of Microorganisms (GCM) 10K type strain sequencing project: providing services to taxonomists for standard genome sequencing and annotation.</title>
        <authorList>
            <consortium name="The Broad Institute Genomics Platform"/>
            <consortium name="The Broad Institute Genome Sequencing Center for Infectious Disease"/>
            <person name="Wu L."/>
            <person name="Ma J."/>
        </authorList>
    </citation>
    <scope>NUCLEOTIDE SEQUENCE [LARGE SCALE GENOMIC DNA]</scope>
    <source>
        <strain evidence="6">JCM 3369</strain>
    </source>
</reference>
<dbReference type="RefSeq" id="WP_149892944.1">
    <property type="nucleotide sequence ID" value="NZ_JBHUFA010000004.1"/>
</dbReference>
<accession>A0ABW4JVG0</accession>
<evidence type="ECO:0000313" key="5">
    <source>
        <dbReference type="EMBL" id="MFD1696150.1"/>
    </source>
</evidence>
<dbReference type="InterPro" id="IPR023214">
    <property type="entry name" value="HAD_sf"/>
</dbReference>
<evidence type="ECO:0000256" key="2">
    <source>
        <dbReference type="ARBA" id="ARBA00006171"/>
    </source>
</evidence>
<dbReference type="InterPro" id="IPR051600">
    <property type="entry name" value="Beta-PGM-like"/>
</dbReference>
<evidence type="ECO:0000256" key="4">
    <source>
        <dbReference type="ARBA" id="ARBA00022842"/>
    </source>
</evidence>
<dbReference type="Gene3D" id="3.40.50.1000">
    <property type="entry name" value="HAD superfamily/HAD-like"/>
    <property type="match status" value="1"/>
</dbReference>
<dbReference type="Proteomes" id="UP001597327">
    <property type="component" value="Unassembled WGS sequence"/>
</dbReference>
<name>A0ABW4JVG0_9HYPH</name>
<dbReference type="SFLD" id="SFLDG01129">
    <property type="entry name" value="C1.5:_HAD__Beta-PGM__Phosphata"/>
    <property type="match status" value="1"/>
</dbReference>
<dbReference type="InterPro" id="IPR036412">
    <property type="entry name" value="HAD-like_sf"/>
</dbReference>
<comment type="similarity">
    <text evidence="2">Belongs to the HAD-like hydrolase superfamily. CbbY/CbbZ/Gph/YieH family.</text>
</comment>
<organism evidence="5 6">
    <name type="scientific">Roseibium aestuarii</name>
    <dbReference type="NCBI Taxonomy" id="2600299"/>
    <lineage>
        <taxon>Bacteria</taxon>
        <taxon>Pseudomonadati</taxon>
        <taxon>Pseudomonadota</taxon>
        <taxon>Alphaproteobacteria</taxon>
        <taxon>Hyphomicrobiales</taxon>
        <taxon>Stappiaceae</taxon>
        <taxon>Roseibium</taxon>
    </lineage>
</organism>
<gene>
    <name evidence="5" type="ORF">ACFSC7_11540</name>
</gene>
<dbReference type="PANTHER" id="PTHR46193">
    <property type="entry name" value="6-PHOSPHOGLUCONATE PHOSPHATASE"/>
    <property type="match status" value="1"/>
</dbReference>
<dbReference type="EMBL" id="JBHUFA010000004">
    <property type="protein sequence ID" value="MFD1696150.1"/>
    <property type="molecule type" value="Genomic_DNA"/>
</dbReference>
<keyword evidence="3" id="KW-0479">Metal-binding</keyword>
<dbReference type="Gene3D" id="1.10.150.240">
    <property type="entry name" value="Putative phosphatase, domain 2"/>
    <property type="match status" value="1"/>
</dbReference>
<dbReference type="InterPro" id="IPR006439">
    <property type="entry name" value="HAD-SF_hydro_IA"/>
</dbReference>
<dbReference type="InterPro" id="IPR023198">
    <property type="entry name" value="PGP-like_dom2"/>
</dbReference>
<dbReference type="SFLD" id="SFLDS00003">
    <property type="entry name" value="Haloacid_Dehalogenase"/>
    <property type="match status" value="1"/>
</dbReference>
<dbReference type="PANTHER" id="PTHR46193:SF10">
    <property type="entry name" value="6-PHOSPHOGLUCONATE PHOSPHATASE"/>
    <property type="match status" value="1"/>
</dbReference>
<evidence type="ECO:0000256" key="3">
    <source>
        <dbReference type="ARBA" id="ARBA00022723"/>
    </source>
</evidence>
<dbReference type="CDD" id="cd07526">
    <property type="entry name" value="HAD_BPGM_like"/>
    <property type="match status" value="1"/>
</dbReference>
<keyword evidence="4" id="KW-0460">Magnesium</keyword>
<dbReference type="SUPFAM" id="SSF56784">
    <property type="entry name" value="HAD-like"/>
    <property type="match status" value="1"/>
</dbReference>
<comment type="cofactor">
    <cofactor evidence="1">
        <name>Mg(2+)</name>
        <dbReference type="ChEBI" id="CHEBI:18420"/>
    </cofactor>
</comment>
<dbReference type="NCBIfam" id="TIGR01509">
    <property type="entry name" value="HAD-SF-IA-v3"/>
    <property type="match status" value="1"/>
</dbReference>
<keyword evidence="5" id="KW-0378">Hydrolase</keyword>
<comment type="caution">
    <text evidence="5">The sequence shown here is derived from an EMBL/GenBank/DDBJ whole genome shotgun (WGS) entry which is preliminary data.</text>
</comment>
<dbReference type="GO" id="GO:0016787">
    <property type="term" value="F:hydrolase activity"/>
    <property type="evidence" value="ECO:0007669"/>
    <property type="project" value="UniProtKB-KW"/>
</dbReference>
<dbReference type="Pfam" id="PF00702">
    <property type="entry name" value="Hydrolase"/>
    <property type="match status" value="1"/>
</dbReference>
<sequence length="252" mass="27283">MSPASEDPALVPPHPLDVLEPRRPVDLVIFDCDGVLIDSEIISARVLLGELAARGASVDYAYFKAHFLGRSFPKVVEAVRRDFGLRLEPDFEEDYRGKLLATFDRELKPVEGIVEVLTRLAPRSCVATSSTPRRAAHSLKVTGLASYFGDRVFTASEVANGKPAPDLFLHAAARCGVSPEACLVIEDSLPGLTAARAAQMQVLHFVGASHLGPEDARTQGLTPPVPFFDTWARFFAMGRGLDIETPSSLDQG</sequence>
<evidence type="ECO:0000313" key="6">
    <source>
        <dbReference type="Proteomes" id="UP001597327"/>
    </source>
</evidence>
<protein>
    <submittedName>
        <fullName evidence="5">HAD family hydrolase</fullName>
    </submittedName>
</protein>
<keyword evidence="6" id="KW-1185">Reference proteome</keyword>
<evidence type="ECO:0000256" key="1">
    <source>
        <dbReference type="ARBA" id="ARBA00001946"/>
    </source>
</evidence>